<keyword evidence="2" id="KW-1133">Transmembrane helix</keyword>
<reference evidence="3 4" key="1">
    <citation type="journal article" date="2019" name="Int. J. Syst. Evol. Microbiol.">
        <title>The Global Catalogue of Microorganisms (GCM) 10K type strain sequencing project: providing services to taxonomists for standard genome sequencing and annotation.</title>
        <authorList>
            <consortium name="The Broad Institute Genomics Platform"/>
            <consortium name="The Broad Institute Genome Sequencing Center for Infectious Disease"/>
            <person name="Wu L."/>
            <person name="Ma J."/>
        </authorList>
    </citation>
    <scope>NUCLEOTIDE SEQUENCE [LARGE SCALE GENOMIC DNA]</scope>
    <source>
        <strain evidence="3 4">JCM 16002</strain>
    </source>
</reference>
<comment type="caution">
    <text evidence="3">The sequence shown here is derived from an EMBL/GenBank/DDBJ whole genome shotgun (WGS) entry which is preliminary data.</text>
</comment>
<dbReference type="Pfam" id="PF19853">
    <property type="entry name" value="DUF6328"/>
    <property type="match status" value="1"/>
</dbReference>
<proteinExistence type="predicted"/>
<organism evidence="3 4">
    <name type="scientific">Dietzia cercidiphylli</name>
    <dbReference type="NCBI Taxonomy" id="498199"/>
    <lineage>
        <taxon>Bacteria</taxon>
        <taxon>Bacillati</taxon>
        <taxon>Actinomycetota</taxon>
        <taxon>Actinomycetes</taxon>
        <taxon>Mycobacteriales</taxon>
        <taxon>Dietziaceae</taxon>
        <taxon>Dietzia</taxon>
    </lineage>
</organism>
<dbReference type="InterPro" id="IPR046291">
    <property type="entry name" value="DUF6328"/>
</dbReference>
<feature type="region of interest" description="Disordered" evidence="1">
    <location>
        <begin position="1"/>
        <end position="28"/>
    </location>
</feature>
<feature type="compositionally biased region" description="Basic and acidic residues" evidence="1">
    <location>
        <begin position="16"/>
        <end position="28"/>
    </location>
</feature>
<feature type="transmembrane region" description="Helical" evidence="2">
    <location>
        <begin position="77"/>
        <end position="99"/>
    </location>
</feature>
<keyword evidence="4" id="KW-1185">Reference proteome</keyword>
<feature type="transmembrane region" description="Helical" evidence="2">
    <location>
        <begin position="119"/>
        <end position="143"/>
    </location>
</feature>
<keyword evidence="2" id="KW-0812">Transmembrane</keyword>
<dbReference type="EMBL" id="BAAAQG010000003">
    <property type="protein sequence ID" value="GAA1698875.1"/>
    <property type="molecule type" value="Genomic_DNA"/>
</dbReference>
<evidence type="ECO:0000313" key="3">
    <source>
        <dbReference type="EMBL" id="GAA1698875.1"/>
    </source>
</evidence>
<evidence type="ECO:0000256" key="1">
    <source>
        <dbReference type="SAM" id="MobiDB-lite"/>
    </source>
</evidence>
<evidence type="ECO:0000256" key="2">
    <source>
        <dbReference type="SAM" id="Phobius"/>
    </source>
</evidence>
<name>A0ABN2I571_9ACTN</name>
<dbReference type="Proteomes" id="UP001500383">
    <property type="component" value="Unassembled WGS sequence"/>
</dbReference>
<protein>
    <submittedName>
        <fullName evidence="3">DUF6328 family protein</fullName>
    </submittedName>
</protein>
<gene>
    <name evidence="3" type="ORF">GCM10009831_03800</name>
</gene>
<sequence length="182" mass="19499">MGARGEGSDMDVEGTGEPREDLAVERDETEAQRIDRNWIELLQELRIVQTGGQVLTGFLLVVPFQDRFADIGGGGRALYLVVLSLALASTVVLLAPVMIHRAVFRSHRKDRVLRLSATLARVGLVMLSIALVGLAALVFSLVLGTLPGFAAGAAMAVLVAVMLFVVPARVRHRAATNPYVAD</sequence>
<accession>A0ABN2I571</accession>
<evidence type="ECO:0000313" key="4">
    <source>
        <dbReference type="Proteomes" id="UP001500383"/>
    </source>
</evidence>
<keyword evidence="2" id="KW-0472">Membrane</keyword>
<feature type="transmembrane region" description="Helical" evidence="2">
    <location>
        <begin position="149"/>
        <end position="166"/>
    </location>
</feature>